<accession>A0AAV2HI73</accession>
<dbReference type="GO" id="GO:0016973">
    <property type="term" value="P:poly(A)+ mRNA export from nucleus"/>
    <property type="evidence" value="ECO:0007669"/>
    <property type="project" value="TreeGrafter"/>
</dbReference>
<sequence>MADTMEEYKKMKVPELKQVLKERGLSVTGNKSELLKRLGEALGTAEGQDGGVEDSIHSIDDILNDDTEPLTSNKVENKTEVIVPTKSTTVPITVKTDPLASNGVKEDKETTKQTAPDTTKAAKPTEVAKLTDEERLKLRAEKFGVVSTEAKKELRAQRFGTTLNDNTVTRTETSKIPADEIERLKKRADRFGAIVSTSLTKVDEEERKRKRAERFGASNVTGHSAAKTSNLTIVSSDPEVEAKKKKRAERFGLAT</sequence>
<dbReference type="InterPro" id="IPR052240">
    <property type="entry name" value="SAP_domain_ribonucleoprotein"/>
</dbReference>
<dbReference type="GO" id="GO:0005634">
    <property type="term" value="C:nucleus"/>
    <property type="evidence" value="ECO:0007669"/>
    <property type="project" value="TreeGrafter"/>
</dbReference>
<name>A0AAV2HI73_LYMST</name>
<dbReference type="SUPFAM" id="SSF68906">
    <property type="entry name" value="SAP domain"/>
    <property type="match status" value="1"/>
</dbReference>
<dbReference type="EMBL" id="CAXITT010000096">
    <property type="protein sequence ID" value="CAL1531726.1"/>
    <property type="molecule type" value="Genomic_DNA"/>
</dbReference>
<organism evidence="5 6">
    <name type="scientific">Lymnaea stagnalis</name>
    <name type="common">Great pond snail</name>
    <name type="synonym">Helix stagnalis</name>
    <dbReference type="NCBI Taxonomy" id="6523"/>
    <lineage>
        <taxon>Eukaryota</taxon>
        <taxon>Metazoa</taxon>
        <taxon>Spiralia</taxon>
        <taxon>Lophotrochozoa</taxon>
        <taxon>Mollusca</taxon>
        <taxon>Gastropoda</taxon>
        <taxon>Heterobranchia</taxon>
        <taxon>Euthyneura</taxon>
        <taxon>Panpulmonata</taxon>
        <taxon>Hygrophila</taxon>
        <taxon>Lymnaeoidea</taxon>
        <taxon>Lymnaeidae</taxon>
        <taxon>Lymnaea</taxon>
    </lineage>
</organism>
<dbReference type="PANTHER" id="PTHR46551">
    <property type="entry name" value="SAP DOMAIN-CONTAINING RIBONUCLEOPROTEIN"/>
    <property type="match status" value="1"/>
</dbReference>
<evidence type="ECO:0000313" key="5">
    <source>
        <dbReference type="EMBL" id="CAL1531726.1"/>
    </source>
</evidence>
<feature type="compositionally biased region" description="Low complexity" evidence="3">
    <location>
        <begin position="112"/>
        <end position="123"/>
    </location>
</feature>
<dbReference type="SMART" id="SM00513">
    <property type="entry name" value="SAP"/>
    <property type="match status" value="1"/>
</dbReference>
<dbReference type="PROSITE" id="PS50800">
    <property type="entry name" value="SAP"/>
    <property type="match status" value="1"/>
</dbReference>
<protein>
    <recommendedName>
        <fullName evidence="4">SAP domain-containing protein</fullName>
    </recommendedName>
</protein>
<keyword evidence="6" id="KW-1185">Reference proteome</keyword>
<evidence type="ECO:0000313" key="6">
    <source>
        <dbReference type="Proteomes" id="UP001497497"/>
    </source>
</evidence>
<feature type="region of interest" description="Disordered" evidence="3">
    <location>
        <begin position="204"/>
        <end position="255"/>
    </location>
</feature>
<dbReference type="InterPro" id="IPR036361">
    <property type="entry name" value="SAP_dom_sf"/>
</dbReference>
<comment type="similarity">
    <text evidence="2">Belongs to the SAP domain-containing ribonucleoprotein family.</text>
</comment>
<comment type="caution">
    <text evidence="5">The sequence shown here is derived from an EMBL/GenBank/DDBJ whole genome shotgun (WGS) entry which is preliminary data.</text>
</comment>
<dbReference type="PANTHER" id="PTHR46551:SF1">
    <property type="entry name" value="SAP DOMAIN-CONTAINING RIBONUCLEOPROTEIN"/>
    <property type="match status" value="1"/>
</dbReference>
<dbReference type="Proteomes" id="UP001497497">
    <property type="component" value="Unassembled WGS sequence"/>
</dbReference>
<dbReference type="InterPro" id="IPR003034">
    <property type="entry name" value="SAP_dom"/>
</dbReference>
<feature type="region of interest" description="Disordered" evidence="3">
    <location>
        <begin position="93"/>
        <end position="123"/>
    </location>
</feature>
<dbReference type="AlphaFoldDB" id="A0AAV2HI73"/>
<evidence type="ECO:0000256" key="3">
    <source>
        <dbReference type="SAM" id="MobiDB-lite"/>
    </source>
</evidence>
<feature type="domain" description="SAP" evidence="4">
    <location>
        <begin position="8"/>
        <end position="42"/>
    </location>
</feature>
<evidence type="ECO:0000256" key="2">
    <source>
        <dbReference type="ARBA" id="ARBA00046328"/>
    </source>
</evidence>
<reference evidence="5 6" key="1">
    <citation type="submission" date="2024-04" db="EMBL/GenBank/DDBJ databases">
        <authorList>
            <consortium name="Genoscope - CEA"/>
            <person name="William W."/>
        </authorList>
    </citation>
    <scope>NUCLEOTIDE SEQUENCE [LARGE SCALE GENOMIC DNA]</scope>
</reference>
<evidence type="ECO:0000259" key="4">
    <source>
        <dbReference type="PROSITE" id="PS50800"/>
    </source>
</evidence>
<gene>
    <name evidence="5" type="ORF">GSLYS_00005821001</name>
</gene>
<dbReference type="Pfam" id="PF02037">
    <property type="entry name" value="SAP"/>
    <property type="match status" value="1"/>
</dbReference>
<dbReference type="Gene3D" id="1.10.720.30">
    <property type="entry name" value="SAP domain"/>
    <property type="match status" value="1"/>
</dbReference>
<proteinExistence type="inferred from homology"/>
<feature type="compositionally biased region" description="Polar residues" evidence="3">
    <location>
        <begin position="218"/>
        <end position="235"/>
    </location>
</feature>
<feature type="region of interest" description="Disordered" evidence="3">
    <location>
        <begin position="43"/>
        <end position="74"/>
    </location>
</feature>
<evidence type="ECO:0000256" key="1">
    <source>
        <dbReference type="ARBA" id="ARBA00022553"/>
    </source>
</evidence>
<keyword evidence="1" id="KW-0597">Phosphoprotein</keyword>